<dbReference type="GO" id="GO:0016301">
    <property type="term" value="F:kinase activity"/>
    <property type="evidence" value="ECO:0007669"/>
    <property type="project" value="UniProtKB-KW"/>
</dbReference>
<reference evidence="2" key="1">
    <citation type="submission" date="2019-09" db="EMBL/GenBank/DDBJ databases">
        <title>Draft genome information of white flower Hibiscus syriacus.</title>
        <authorList>
            <person name="Kim Y.-M."/>
        </authorList>
    </citation>
    <scope>NUCLEOTIDE SEQUENCE [LARGE SCALE GENOMIC DNA]</scope>
    <source>
        <strain evidence="2">YM2019G1</strain>
    </source>
</reference>
<dbReference type="PANTHER" id="PTHR35117:SF1">
    <property type="entry name" value="MYOSIN-M HEAVY PROTEIN"/>
    <property type="match status" value="1"/>
</dbReference>
<feature type="region of interest" description="Disordered" evidence="1">
    <location>
        <begin position="381"/>
        <end position="406"/>
    </location>
</feature>
<organism evidence="2 3">
    <name type="scientific">Hibiscus syriacus</name>
    <name type="common">Rose of Sharon</name>
    <dbReference type="NCBI Taxonomy" id="106335"/>
    <lineage>
        <taxon>Eukaryota</taxon>
        <taxon>Viridiplantae</taxon>
        <taxon>Streptophyta</taxon>
        <taxon>Embryophyta</taxon>
        <taxon>Tracheophyta</taxon>
        <taxon>Spermatophyta</taxon>
        <taxon>Magnoliopsida</taxon>
        <taxon>eudicotyledons</taxon>
        <taxon>Gunneridae</taxon>
        <taxon>Pentapetalae</taxon>
        <taxon>rosids</taxon>
        <taxon>malvids</taxon>
        <taxon>Malvales</taxon>
        <taxon>Malvaceae</taxon>
        <taxon>Malvoideae</taxon>
        <taxon>Hibiscus</taxon>
    </lineage>
</organism>
<dbReference type="Proteomes" id="UP000436088">
    <property type="component" value="Unassembled WGS sequence"/>
</dbReference>
<comment type="caution">
    <text evidence="2">The sequence shown here is derived from an EMBL/GenBank/DDBJ whole genome shotgun (WGS) entry which is preliminary data.</text>
</comment>
<dbReference type="EMBL" id="VEPZ02001726">
    <property type="protein sequence ID" value="KAE8661132.1"/>
    <property type="molecule type" value="Genomic_DNA"/>
</dbReference>
<evidence type="ECO:0000313" key="3">
    <source>
        <dbReference type="Proteomes" id="UP000436088"/>
    </source>
</evidence>
<keyword evidence="3" id="KW-1185">Reference proteome</keyword>
<protein>
    <submittedName>
        <fullName evidence="2">Cysteine-rich RLK (RECEPTOR-like protein kinase) 8</fullName>
    </submittedName>
</protein>
<name>A0A6A2WLZ5_HIBSY</name>
<gene>
    <name evidence="2" type="ORF">F3Y22_tig00116939pilonHSYRG00340</name>
</gene>
<dbReference type="PANTHER" id="PTHR35117">
    <property type="entry name" value="MYOSIN-M HEAVY PROTEIN"/>
    <property type="match status" value="1"/>
</dbReference>
<evidence type="ECO:0000313" key="2">
    <source>
        <dbReference type="EMBL" id="KAE8661132.1"/>
    </source>
</evidence>
<feature type="region of interest" description="Disordered" evidence="1">
    <location>
        <begin position="446"/>
        <end position="488"/>
    </location>
</feature>
<sequence>MGKQSKSKKPENLGKGKVTPVQVAFIVDRYLSDNNYSDTLSTFRNEASSLISKSPVREAPKSLLSLGDEVRRVYLFERTEGPPVYSTPTVIPVSGLSNSRMEINNYFTPVTLHPLTRNKRTLEAVIEAPAAAKRTRNKSTSRKLTTQGTEKLPEYDNVMNRQVAVSPQSDKSMTPLGVSSTVNCGHSNTPGEVTPTNCDHNNTTQEITPNCTIVSTERVTVSLLKQMTCYTIERNHCISFCSPVKTCLKRLGKRDNVKSRLDFDGSDAAVHVDKPLVNEISTSEPEMDADLFDMDLPNIDALGENFLFSELLVDLDLGSEGFGYPCQPTLGPPVYSTPTVIPVSGLSNSRMEINNYFTPVTLHPLTRNKRTLEAVIEAPAAAKRTRNKSTSRKLTTQGTEKLPEYDNVMNRQVAGQSSPLNQSTPPSCTANESTIHVSGVAKFLFNQPQLSPPTNSSGPKTPPQAVSPQSDKSMTPLGVSSTFNCGHSNTPGEVTPTNCDHNNTTQEITPNCTIVSTERVTVSLLKQMTFYTIERNHCISTCSPVKTCLKRLGKRDNVKSRLDFDGSDAAVHVDKPIVNEISTSEPEMDADLFDLDLPNIDA</sequence>
<dbReference type="AlphaFoldDB" id="A0A6A2WLZ5"/>
<proteinExistence type="predicted"/>
<accession>A0A6A2WLZ5</accession>
<evidence type="ECO:0000256" key="1">
    <source>
        <dbReference type="SAM" id="MobiDB-lite"/>
    </source>
</evidence>